<dbReference type="AlphaFoldDB" id="A0A9X5BEV5"/>
<feature type="signal peptide" evidence="2">
    <location>
        <begin position="1"/>
        <end position="21"/>
    </location>
</feature>
<dbReference type="Gene3D" id="3.40.190.10">
    <property type="entry name" value="Periplasmic binding protein-like II"/>
    <property type="match status" value="2"/>
</dbReference>
<dbReference type="PROSITE" id="PS51257">
    <property type="entry name" value="PROKAR_LIPOPROTEIN"/>
    <property type="match status" value="1"/>
</dbReference>
<sequence>MKLKRIAALGLSVLMAGSLLIGCGGTDGGTDAVEESGQAEGDSTKAEGGAEADTSGQEAYTVKILAPGDASTEDCQRVSQAASEITRAKFNTEIEVTRVGFGSYDQQVNLMLASNEKLDLMYQYCGNVTTAISSGQILPLDEYLDGYGKDLREQISQDDWRCVTFNGNIYGVPSNKEKATGWGFAFNKEMADATGIDYSSIKTEEELEPLLTKVKELYPDTYPIVSHTGYCSPMTIQDDLGGDIGSLISAASDDTEVINYYASDAYREEAMLRYDWAKKGLIMPDASTSTENANSLIGAGKGFGRFSNTKPGIEQEISKESGKEIAVIELVSPYTTTTRVDIVWYVPHNSEQPERAVQVLNEIYTNPELANILINGLEGEHYELVDADKGIVDYPEGVNGTNTGYLSLPWAWPNEMISYVWKGKPEDIWEQTEAFNKAAAVSPAKGFAWDNSGVQSEVAACANVVAKYDNALMVGSLDPETTIPQFITELESAGANTIIAEKQKQLDAWLAENK</sequence>
<accession>A0A9X5BEV5</accession>
<evidence type="ECO:0000256" key="2">
    <source>
        <dbReference type="SAM" id="SignalP"/>
    </source>
</evidence>
<proteinExistence type="predicted"/>
<name>A0A9X5BEV5_9FIRM</name>
<feature type="chain" id="PRO_5040915077" evidence="2">
    <location>
        <begin position="22"/>
        <end position="514"/>
    </location>
</feature>
<dbReference type="OrthoDB" id="2636783at2"/>
<dbReference type="Proteomes" id="UP001154420">
    <property type="component" value="Unassembled WGS sequence"/>
</dbReference>
<dbReference type="InterPro" id="IPR022627">
    <property type="entry name" value="DUF3502"/>
</dbReference>
<evidence type="ECO:0000256" key="1">
    <source>
        <dbReference type="SAM" id="MobiDB-lite"/>
    </source>
</evidence>
<evidence type="ECO:0000313" key="5">
    <source>
        <dbReference type="Proteomes" id="UP001154420"/>
    </source>
</evidence>
<dbReference type="Pfam" id="PF12010">
    <property type="entry name" value="DUF3502"/>
    <property type="match status" value="1"/>
</dbReference>
<feature type="region of interest" description="Disordered" evidence="1">
    <location>
        <begin position="31"/>
        <end position="53"/>
    </location>
</feature>
<organism evidence="4 5">
    <name type="scientific">Parablautia muri</name>
    <dbReference type="NCBI Taxonomy" id="2320879"/>
    <lineage>
        <taxon>Bacteria</taxon>
        <taxon>Bacillati</taxon>
        <taxon>Bacillota</taxon>
        <taxon>Clostridia</taxon>
        <taxon>Lachnospirales</taxon>
        <taxon>Lachnospiraceae</taxon>
        <taxon>Parablautia</taxon>
    </lineage>
</organism>
<evidence type="ECO:0000313" key="4">
    <source>
        <dbReference type="EMBL" id="NBJ92610.1"/>
    </source>
</evidence>
<evidence type="ECO:0000259" key="3">
    <source>
        <dbReference type="Pfam" id="PF12010"/>
    </source>
</evidence>
<keyword evidence="5" id="KW-1185">Reference proteome</keyword>
<gene>
    <name evidence="4" type="ORF">D5281_08370</name>
</gene>
<protein>
    <submittedName>
        <fullName evidence="4">Extracellular solute-binding protein</fullName>
    </submittedName>
</protein>
<keyword evidence="2" id="KW-0732">Signal</keyword>
<comment type="caution">
    <text evidence="4">The sequence shown here is derived from an EMBL/GenBank/DDBJ whole genome shotgun (WGS) entry which is preliminary data.</text>
</comment>
<dbReference type="EMBL" id="QZDT01000009">
    <property type="protein sequence ID" value="NBJ92610.1"/>
    <property type="molecule type" value="Genomic_DNA"/>
</dbReference>
<dbReference type="SUPFAM" id="SSF53850">
    <property type="entry name" value="Periplasmic binding protein-like II"/>
    <property type="match status" value="1"/>
</dbReference>
<dbReference type="RefSeq" id="WP_160559699.1">
    <property type="nucleotide sequence ID" value="NZ_QZDT01000009.1"/>
</dbReference>
<reference evidence="4" key="1">
    <citation type="submission" date="2018-09" db="EMBL/GenBank/DDBJ databases">
        <title>Murine metabolic-syndrome-specific gut microbial biobank.</title>
        <authorList>
            <person name="Liu C."/>
        </authorList>
    </citation>
    <scope>NUCLEOTIDE SEQUENCE</scope>
    <source>
        <strain evidence="4">D42-62</strain>
    </source>
</reference>
<feature type="domain" description="DUF3502" evidence="3">
    <location>
        <begin position="443"/>
        <end position="511"/>
    </location>
</feature>